<reference evidence="2 4" key="2">
    <citation type="journal article" date="2013" name="Nature">
        <title>Insights into bilaterian evolution from three spiralian genomes.</title>
        <authorList>
            <person name="Simakov O."/>
            <person name="Marletaz F."/>
            <person name="Cho S.J."/>
            <person name="Edsinger-Gonzales E."/>
            <person name="Havlak P."/>
            <person name="Hellsten U."/>
            <person name="Kuo D.H."/>
            <person name="Larsson T."/>
            <person name="Lv J."/>
            <person name="Arendt D."/>
            <person name="Savage R."/>
            <person name="Osoegawa K."/>
            <person name="de Jong P."/>
            <person name="Grimwood J."/>
            <person name="Chapman J.A."/>
            <person name="Shapiro H."/>
            <person name="Aerts A."/>
            <person name="Otillar R.P."/>
            <person name="Terry A.Y."/>
            <person name="Boore J.L."/>
            <person name="Grigoriev I.V."/>
            <person name="Lindberg D.R."/>
            <person name="Seaver E.C."/>
            <person name="Weisblat D.A."/>
            <person name="Putnam N.H."/>
            <person name="Rokhsar D.S."/>
        </authorList>
    </citation>
    <scope>NUCLEOTIDE SEQUENCE</scope>
    <source>
        <strain evidence="2 4">I ESC-2004</strain>
    </source>
</reference>
<dbReference type="PANTHER" id="PTHR13440">
    <property type="entry name" value="BLOC-1 RELATED COMPLEX SUBUNIT 6"/>
    <property type="match status" value="1"/>
</dbReference>
<reference evidence="4" key="1">
    <citation type="submission" date="2012-12" db="EMBL/GenBank/DDBJ databases">
        <authorList>
            <person name="Hellsten U."/>
            <person name="Grimwood J."/>
            <person name="Chapman J.A."/>
            <person name="Shapiro H."/>
            <person name="Aerts A."/>
            <person name="Otillar R.P."/>
            <person name="Terry A.Y."/>
            <person name="Boore J.L."/>
            <person name="Simakov O."/>
            <person name="Marletaz F."/>
            <person name="Cho S.-J."/>
            <person name="Edsinger-Gonzales E."/>
            <person name="Havlak P."/>
            <person name="Kuo D.-H."/>
            <person name="Larsson T."/>
            <person name="Lv J."/>
            <person name="Arendt D."/>
            <person name="Savage R."/>
            <person name="Osoegawa K."/>
            <person name="de Jong P."/>
            <person name="Lindberg D.R."/>
            <person name="Seaver E.C."/>
            <person name="Weisblat D.A."/>
            <person name="Putnam N.H."/>
            <person name="Grigoriev I.V."/>
            <person name="Rokhsar D.S."/>
        </authorList>
    </citation>
    <scope>NUCLEOTIDE SEQUENCE</scope>
    <source>
        <strain evidence="4">I ESC-2004</strain>
    </source>
</reference>
<evidence type="ECO:0000313" key="3">
    <source>
        <dbReference type="EnsemblMetazoa" id="CapteP212084"/>
    </source>
</evidence>
<dbReference type="OrthoDB" id="21270at2759"/>
<reference evidence="3" key="3">
    <citation type="submission" date="2015-06" db="UniProtKB">
        <authorList>
            <consortium name="EnsemblMetazoa"/>
        </authorList>
    </citation>
    <scope>IDENTIFICATION</scope>
</reference>
<dbReference type="HOGENOM" id="CLU_165831_0_0_1"/>
<dbReference type="EnsemblMetazoa" id="CapteT212084">
    <property type="protein sequence ID" value="CapteP212084"/>
    <property type="gene ID" value="CapteG212084"/>
</dbReference>
<accession>R7U3Y1</accession>
<dbReference type="GO" id="GO:0099078">
    <property type="term" value="C:BORC complex"/>
    <property type="evidence" value="ECO:0007669"/>
    <property type="project" value="TreeGrafter"/>
</dbReference>
<dbReference type="AlphaFoldDB" id="R7U3Y1"/>
<dbReference type="Pfam" id="PF10157">
    <property type="entry name" value="BORCS6"/>
    <property type="match status" value="1"/>
</dbReference>
<evidence type="ECO:0000313" key="2">
    <source>
        <dbReference type="EMBL" id="ELU01050.1"/>
    </source>
</evidence>
<dbReference type="PANTHER" id="PTHR13440:SF7">
    <property type="entry name" value="BLOC-1 RELATED COMPLEX SUBUNIT 6"/>
    <property type="match status" value="1"/>
</dbReference>
<dbReference type="OMA" id="AMMARCE"/>
<organism evidence="2">
    <name type="scientific">Capitella teleta</name>
    <name type="common">Polychaete worm</name>
    <dbReference type="NCBI Taxonomy" id="283909"/>
    <lineage>
        <taxon>Eukaryota</taxon>
        <taxon>Metazoa</taxon>
        <taxon>Spiralia</taxon>
        <taxon>Lophotrochozoa</taxon>
        <taxon>Annelida</taxon>
        <taxon>Polychaeta</taxon>
        <taxon>Sedentaria</taxon>
        <taxon>Scolecida</taxon>
        <taxon>Capitellidae</taxon>
        <taxon>Capitella</taxon>
    </lineage>
</organism>
<gene>
    <name evidence="2" type="ORF">CAPTEDRAFT_212084</name>
</gene>
<dbReference type="EMBL" id="AMQN01025786">
    <property type="status" value="NOT_ANNOTATED_CDS"/>
    <property type="molecule type" value="Genomic_DNA"/>
</dbReference>
<evidence type="ECO:0000313" key="4">
    <source>
        <dbReference type="Proteomes" id="UP000014760"/>
    </source>
</evidence>
<proteinExistence type="predicted"/>
<dbReference type="InterPro" id="IPR019314">
    <property type="entry name" value="BORCS6"/>
</dbReference>
<dbReference type="EMBL" id="KB305415">
    <property type="protein sequence ID" value="ELU01050.1"/>
    <property type="molecule type" value="Genomic_DNA"/>
</dbReference>
<dbReference type="InterPro" id="IPR046465">
    <property type="entry name" value="BORCS6_C"/>
</dbReference>
<keyword evidence="4" id="KW-1185">Reference proteome</keyword>
<feature type="domain" description="BLOC-1-related complex subunit 6 C-terminal helix" evidence="1">
    <location>
        <begin position="2"/>
        <end position="92"/>
    </location>
</feature>
<dbReference type="GO" id="GO:0032418">
    <property type="term" value="P:lysosome localization"/>
    <property type="evidence" value="ECO:0007669"/>
    <property type="project" value="TreeGrafter"/>
</dbReference>
<protein>
    <recommendedName>
        <fullName evidence="1">BLOC-1-related complex subunit 6 C-terminal helix domain-containing protein</fullName>
    </recommendedName>
</protein>
<dbReference type="STRING" id="283909.R7U3Y1"/>
<sequence length="102" mass="11312">MDLEVLAEKTSMSLQHMMSTLASDLHKMSSLTHACLGAYSEGVDNTCDAVDSSIKSMYALMAKCEELNSSLRPIYGLQEQIKGIKRLLDMFETQMAKSEKNS</sequence>
<evidence type="ECO:0000259" key="1">
    <source>
        <dbReference type="Pfam" id="PF10157"/>
    </source>
</evidence>
<dbReference type="Proteomes" id="UP000014760">
    <property type="component" value="Unassembled WGS sequence"/>
</dbReference>
<name>R7U3Y1_CAPTE</name>